<dbReference type="GO" id="GO:0003977">
    <property type="term" value="F:UDP-N-acetylglucosamine diphosphorylase activity"/>
    <property type="evidence" value="ECO:0007669"/>
    <property type="project" value="UniProtKB-EC"/>
</dbReference>
<dbReference type="EC" id="2.7.7.23" evidence="3"/>
<dbReference type="SUPFAM" id="SSF53448">
    <property type="entry name" value="Nucleotide-diphospho-sugar transferases"/>
    <property type="match status" value="1"/>
</dbReference>
<evidence type="ECO:0000256" key="3">
    <source>
        <dbReference type="ARBA" id="ARBA00012457"/>
    </source>
</evidence>
<evidence type="ECO:0000313" key="7">
    <source>
        <dbReference type="EMBL" id="CAI5733584.1"/>
    </source>
</evidence>
<dbReference type="AlphaFoldDB" id="A0AAV0UFE1"/>
<evidence type="ECO:0000256" key="4">
    <source>
        <dbReference type="ARBA" id="ARBA00022679"/>
    </source>
</evidence>
<name>A0AAV0UFE1_HYABA</name>
<dbReference type="CDD" id="cd04193">
    <property type="entry name" value="UDPGlcNAc_PPase"/>
    <property type="match status" value="1"/>
</dbReference>
<dbReference type="GO" id="GO:0006048">
    <property type="term" value="P:UDP-N-acetylglucosamine biosynthetic process"/>
    <property type="evidence" value="ECO:0007669"/>
    <property type="project" value="TreeGrafter"/>
</dbReference>
<dbReference type="Proteomes" id="UP001162031">
    <property type="component" value="Unassembled WGS sequence"/>
</dbReference>
<dbReference type="Pfam" id="PF01704">
    <property type="entry name" value="UDPGP"/>
    <property type="match status" value="1"/>
</dbReference>
<evidence type="ECO:0000256" key="1">
    <source>
        <dbReference type="ARBA" id="ARBA00005208"/>
    </source>
</evidence>
<evidence type="ECO:0000256" key="5">
    <source>
        <dbReference type="ARBA" id="ARBA00022695"/>
    </source>
</evidence>
<protein>
    <recommendedName>
        <fullName evidence="3">UDP-N-acetylglucosamine diphosphorylase</fullName>
        <ecNumber evidence="3">2.7.7.23</ecNumber>
    </recommendedName>
</protein>
<organism evidence="7 8">
    <name type="scientific">Hyaloperonospora brassicae</name>
    <name type="common">Brassica downy mildew</name>
    <name type="synonym">Peronospora brassicae</name>
    <dbReference type="NCBI Taxonomy" id="162125"/>
    <lineage>
        <taxon>Eukaryota</taxon>
        <taxon>Sar</taxon>
        <taxon>Stramenopiles</taxon>
        <taxon>Oomycota</taxon>
        <taxon>Peronosporomycetes</taxon>
        <taxon>Peronosporales</taxon>
        <taxon>Peronosporaceae</taxon>
        <taxon>Hyaloperonospora</taxon>
    </lineage>
</organism>
<comment type="caution">
    <text evidence="7">The sequence shown here is derived from an EMBL/GenBank/DDBJ whole genome shotgun (WGS) entry which is preliminary data.</text>
</comment>
<evidence type="ECO:0000256" key="6">
    <source>
        <dbReference type="ARBA" id="ARBA00048493"/>
    </source>
</evidence>
<dbReference type="InterPro" id="IPR039741">
    <property type="entry name" value="UDP-sugar_pyrophosphorylase"/>
</dbReference>
<keyword evidence="5" id="KW-0548">Nucleotidyltransferase</keyword>
<keyword evidence="4" id="KW-0808">Transferase</keyword>
<comment type="catalytic activity">
    <reaction evidence="6">
        <text>N-acetyl-alpha-D-glucosamine 1-phosphate + UTP + H(+) = UDP-N-acetyl-alpha-D-glucosamine + diphosphate</text>
        <dbReference type="Rhea" id="RHEA:13509"/>
        <dbReference type="ChEBI" id="CHEBI:15378"/>
        <dbReference type="ChEBI" id="CHEBI:33019"/>
        <dbReference type="ChEBI" id="CHEBI:46398"/>
        <dbReference type="ChEBI" id="CHEBI:57705"/>
        <dbReference type="ChEBI" id="CHEBI:57776"/>
        <dbReference type="EC" id="2.7.7.23"/>
    </reaction>
</comment>
<sequence>MPHVSAELARKLRAAGQGHVLKFDDAGDLSALEAQRLSEELEELDLERLQRMFQASTQVKVVEKGNIEPLVDYDLLEQCSGEDKQRWVHLGMEAISRGQVCALVLSGGQGTRLGFAGPKGMYDIGLPSGKCLFQLFAERLLALELLAAKQFPTRLRSEIRLPFFVMTSKMNHDTTVAYFRKHDFFGLNESQMFFFSQGTLPCFTIDGKLILESACKLATASDGNGGVYKALQSSGALAELQTRGVKYLHVFSVDNALCKAADPTFIGYCIDKQADCGNKVVWKTRPDDCVGVLAKRNDRFCVIEYSEIDRDMAERVDPRTGKLVFGAANICNHFYTIDFLVRVVLPASSLQYHVAHKKVPMADDTGATYAPTSNSGIKLEAFIFDVFPLSSRMAVLSVPRETEFAPVKNPPGDPIDSPDSARQLMHDGGKAWLLAAATATLTAREADKFAHEVLDKSGYIEISPLVSYSGEGLEVCVKSLMEEGVPQQIIRLETNSTP</sequence>
<dbReference type="InterPro" id="IPR029044">
    <property type="entry name" value="Nucleotide-diphossugar_trans"/>
</dbReference>
<reference evidence="7" key="1">
    <citation type="submission" date="2022-12" db="EMBL/GenBank/DDBJ databases">
        <authorList>
            <person name="Webb A."/>
        </authorList>
    </citation>
    <scope>NUCLEOTIDE SEQUENCE</scope>
    <source>
        <strain evidence="7">Hp1</strain>
    </source>
</reference>
<dbReference type="PANTHER" id="PTHR11952">
    <property type="entry name" value="UDP- GLUCOSE PYROPHOSPHORYLASE"/>
    <property type="match status" value="1"/>
</dbReference>
<accession>A0AAV0UFE1</accession>
<evidence type="ECO:0000256" key="2">
    <source>
        <dbReference type="ARBA" id="ARBA00010401"/>
    </source>
</evidence>
<comment type="pathway">
    <text evidence="1">Nucleotide-sugar biosynthesis; UDP-N-acetyl-alpha-D-glucosamine biosynthesis; UDP-N-acetyl-alpha-D-glucosamine from N-acetyl-alpha-D-glucosamine 1-phosphate: step 1/1.</text>
</comment>
<dbReference type="InterPro" id="IPR002618">
    <property type="entry name" value="UDPGP_fam"/>
</dbReference>
<evidence type="ECO:0000313" key="8">
    <source>
        <dbReference type="Proteomes" id="UP001162031"/>
    </source>
</evidence>
<comment type="similarity">
    <text evidence="2">Belongs to the UDPGP type 1 family.</text>
</comment>
<keyword evidence="8" id="KW-1185">Reference proteome</keyword>
<gene>
    <name evidence="7" type="ORF">HBR001_LOCUS5887</name>
</gene>
<dbReference type="PANTHER" id="PTHR11952:SF2">
    <property type="entry name" value="LD24639P"/>
    <property type="match status" value="1"/>
</dbReference>
<proteinExistence type="inferred from homology"/>
<dbReference type="EMBL" id="CANTFL010001207">
    <property type="protein sequence ID" value="CAI5733584.1"/>
    <property type="molecule type" value="Genomic_DNA"/>
</dbReference>
<dbReference type="Gene3D" id="3.90.550.10">
    <property type="entry name" value="Spore Coat Polysaccharide Biosynthesis Protein SpsA, Chain A"/>
    <property type="match status" value="1"/>
</dbReference>